<sequence>MHLLLPKRFYSLFALLFLLLGFSGSNFLQAAPCDVIVRPTDGKVNFCAGEITTLTATVGENIVSYEWYRDGVQTGNTSSTISVSQSGTYYIIARVNNCGGDPTQTSNQLTITYNPTPVAPAFSTSPDASAGNLCAGDEVTFNLRAPELSGVAYEWNFGDGSPLVRTVGDETVTRIFKSAGTGIEDFTVTVTAINQQTGCTSVATQTVSVLQTPEISFTEKSNFEVCLPDDVAPKDTSIVVELTNTTVAPYLSDIRTYYVDWGNGAGESVYPASPSPFPLKAEPYDTLGNYEIRIRAVNRNGCEVTSTQIFKYNQDPKANFGIAMKERVEETQMPPCVPVNVTLADSAKGGGLSYRWSVQPKQGWTFIEGDSTSKEPKLQFTVSGVYTIQQIVENSCGADTTSQGIVVGWPQVQVPASVTSCGPTEIDYSSSGPGGGMGGGLFVDKNLGENITVKITITGPTSATRTFTSDTFQYKYNFTTPGRYTVAVEAINECGSSNSIYQGQPAPVQEVVILQQPAAPIVQAPGVACVGDTVRLTPTGPGPIFAWFDTNVAGAAPITTGASFTTPTLSADVTYYVAAIDTANGIVCISPLTAIPIEVVPGISNNTIEVAGEQVRNLCKGDVPPVLTGSTPTGGDPSAPPRYRWEISTTGPTAGFGAAPGTNNTQNYTPSAPVSGNTWFRRLVFSGSCAESISDPVAIVAVDPVPASANTISPASQEICAGDTPAPLVGSEPTGGAGRPYTFMWEISTTGPETGFASAPGTNDDVNYTIPAGALREGEVWFRRSVTSGGCTAFSAPVKIILYPALENNTISTETPQVCTGTAPDIITGAQPTGGSGTYTYLWLSSTASATAGFNPAAGTNSGQNFVAGRLARTTWFRRVVRSAGCAADTSAALQILVTPALRNNTITATQTEVCTGQAPTNAITGSSPTDGAGGYTYLWESSTVGPDAGFVQAAGTNNGINYTPEALARDTWFRRVVFSGGCSDTSNVAAIAVLPVPAAPTLTAETRSAVTCIGGTATLAVANPDGLEYRWYTSSTGGNPVFIGAEFLIDNVMQTTTYYVEAVNASECTSTSRTPATVTAVPIVANAGEDVEIIQGRPAALQATGGATYRWEPAESLSDPNIANPVARPNETTTYTVTVTTAEGCVDTDEVTITVIPALQIPNAFTPNGDSFNEVWELGNVQEYPDMRVEVFNRWGNKVFSSKGYATPWNGTFNGKQLPVATYYYLIYLDGTSNEPLSGDVTIIR</sequence>
<dbReference type="Pfam" id="PF19081">
    <property type="entry name" value="Ig_7"/>
    <property type="match status" value="2"/>
</dbReference>
<dbReference type="OrthoDB" id="7794186at2"/>
<dbReference type="RefSeq" id="WP_082815168.1">
    <property type="nucleotide sequence ID" value="NZ_BMXC01000002.1"/>
</dbReference>
<dbReference type="InterPro" id="IPR044023">
    <property type="entry name" value="Ig_7"/>
</dbReference>
<keyword evidence="4" id="KW-1185">Reference proteome</keyword>
<dbReference type="InterPro" id="IPR000601">
    <property type="entry name" value="PKD_dom"/>
</dbReference>
<name>A0A1I7I6U6_9BACT</name>
<accession>A0A1I7I6U6</accession>
<dbReference type="STRING" id="388950.GCA_001611675_01576"/>
<dbReference type="InterPro" id="IPR026341">
    <property type="entry name" value="T9SS_type_B"/>
</dbReference>
<dbReference type="PROSITE" id="PS50093">
    <property type="entry name" value="PKD"/>
    <property type="match status" value="1"/>
</dbReference>
<evidence type="ECO:0000256" key="1">
    <source>
        <dbReference type="SAM" id="SignalP"/>
    </source>
</evidence>
<protein>
    <submittedName>
        <fullName evidence="3">Gliding motility-associated C-terminal domain-containing protein</fullName>
    </submittedName>
</protein>
<feature type="chain" id="PRO_5010271606" evidence="1">
    <location>
        <begin position="31"/>
        <end position="1246"/>
    </location>
</feature>
<dbReference type="InterPro" id="IPR013783">
    <property type="entry name" value="Ig-like_fold"/>
</dbReference>
<dbReference type="NCBIfam" id="TIGR04131">
    <property type="entry name" value="Bac_Flav_CTERM"/>
    <property type="match status" value="1"/>
</dbReference>
<dbReference type="AlphaFoldDB" id="A0A1I7I6U6"/>
<dbReference type="Proteomes" id="UP000182491">
    <property type="component" value="Unassembled WGS sequence"/>
</dbReference>
<dbReference type="SMART" id="SM00089">
    <property type="entry name" value="PKD"/>
    <property type="match status" value="4"/>
</dbReference>
<organism evidence="3 4">
    <name type="scientific">Pontibacter akesuensis</name>
    <dbReference type="NCBI Taxonomy" id="388950"/>
    <lineage>
        <taxon>Bacteria</taxon>
        <taxon>Pseudomonadati</taxon>
        <taxon>Bacteroidota</taxon>
        <taxon>Cytophagia</taxon>
        <taxon>Cytophagales</taxon>
        <taxon>Hymenobacteraceae</taxon>
        <taxon>Pontibacter</taxon>
    </lineage>
</organism>
<feature type="domain" description="PKD" evidence="2">
    <location>
        <begin position="135"/>
        <end position="181"/>
    </location>
</feature>
<evidence type="ECO:0000259" key="2">
    <source>
        <dbReference type="PROSITE" id="PS50093"/>
    </source>
</evidence>
<keyword evidence="1" id="KW-0732">Signal</keyword>
<dbReference type="EMBL" id="FPCA01000002">
    <property type="protein sequence ID" value="SFU68669.1"/>
    <property type="molecule type" value="Genomic_DNA"/>
</dbReference>
<dbReference type="Pfam" id="PF13585">
    <property type="entry name" value="CHU_C"/>
    <property type="match status" value="1"/>
</dbReference>
<dbReference type="Gene3D" id="2.60.40.10">
    <property type="entry name" value="Immunoglobulins"/>
    <property type="match status" value="3"/>
</dbReference>
<reference evidence="4" key="1">
    <citation type="submission" date="2016-10" db="EMBL/GenBank/DDBJ databases">
        <authorList>
            <person name="Varghese N."/>
        </authorList>
    </citation>
    <scope>NUCLEOTIDE SEQUENCE [LARGE SCALE GENOMIC DNA]</scope>
    <source>
        <strain evidence="4">DSM 18820</strain>
    </source>
</reference>
<dbReference type="InterPro" id="IPR035986">
    <property type="entry name" value="PKD_dom_sf"/>
</dbReference>
<evidence type="ECO:0000313" key="3">
    <source>
        <dbReference type="EMBL" id="SFU68669.1"/>
    </source>
</evidence>
<gene>
    <name evidence="3" type="ORF">SAMN04487941_1966</name>
</gene>
<dbReference type="InterPro" id="IPR022409">
    <property type="entry name" value="PKD/Chitinase_dom"/>
</dbReference>
<dbReference type="CDD" id="cd00146">
    <property type="entry name" value="PKD"/>
    <property type="match status" value="1"/>
</dbReference>
<proteinExistence type="predicted"/>
<evidence type="ECO:0000313" key="4">
    <source>
        <dbReference type="Proteomes" id="UP000182491"/>
    </source>
</evidence>
<dbReference type="SUPFAM" id="SSF49299">
    <property type="entry name" value="PKD domain"/>
    <property type="match status" value="3"/>
</dbReference>
<dbReference type="Pfam" id="PF00801">
    <property type="entry name" value="PKD"/>
    <property type="match status" value="1"/>
</dbReference>
<feature type="signal peptide" evidence="1">
    <location>
        <begin position="1"/>
        <end position="30"/>
    </location>
</feature>